<feature type="chain" id="PRO_5046081725" description="DUF4142 domain-containing protein" evidence="1">
    <location>
        <begin position="17"/>
        <end position="164"/>
    </location>
</feature>
<evidence type="ECO:0000256" key="1">
    <source>
        <dbReference type="SAM" id="SignalP"/>
    </source>
</evidence>
<dbReference type="RefSeq" id="WP_132773580.1">
    <property type="nucleotide sequence ID" value="NZ_JAOQNK010000001.1"/>
</dbReference>
<keyword evidence="1" id="KW-0732">Signal</keyword>
<reference evidence="2 3" key="1">
    <citation type="submission" date="2024-04" db="EMBL/GenBank/DDBJ databases">
        <title>WGS of bacteria from Torrens River.</title>
        <authorList>
            <person name="Wyrsch E.R."/>
            <person name="Drigo B."/>
        </authorList>
    </citation>
    <scope>NUCLEOTIDE SEQUENCE [LARGE SCALE GENOMIC DNA]</scope>
    <source>
        <strain evidence="2 3">TWI391</strain>
    </source>
</reference>
<accession>A0ABV0BUZ1</accession>
<name>A0ABV0BUZ1_9SPHI</name>
<evidence type="ECO:0008006" key="4">
    <source>
        <dbReference type="Google" id="ProtNLM"/>
    </source>
</evidence>
<evidence type="ECO:0000313" key="2">
    <source>
        <dbReference type="EMBL" id="MEN5377823.1"/>
    </source>
</evidence>
<keyword evidence="3" id="KW-1185">Reference proteome</keyword>
<organism evidence="2 3">
    <name type="scientific">Sphingobacterium kitahiroshimense</name>
    <dbReference type="NCBI Taxonomy" id="470446"/>
    <lineage>
        <taxon>Bacteria</taxon>
        <taxon>Pseudomonadati</taxon>
        <taxon>Bacteroidota</taxon>
        <taxon>Sphingobacteriia</taxon>
        <taxon>Sphingobacteriales</taxon>
        <taxon>Sphingobacteriaceae</taxon>
        <taxon>Sphingobacterium</taxon>
    </lineage>
</organism>
<protein>
    <recommendedName>
        <fullName evidence="4">DUF4142 domain-containing protein</fullName>
    </recommendedName>
</protein>
<dbReference type="EMBL" id="JBDJNQ010000004">
    <property type="protein sequence ID" value="MEN5377823.1"/>
    <property type="molecule type" value="Genomic_DNA"/>
</dbReference>
<gene>
    <name evidence="2" type="ORF">ABE541_11155</name>
</gene>
<comment type="caution">
    <text evidence="2">The sequence shown here is derived from an EMBL/GenBank/DDBJ whole genome shotgun (WGS) entry which is preliminary data.</text>
</comment>
<feature type="signal peptide" evidence="1">
    <location>
        <begin position="1"/>
        <end position="16"/>
    </location>
</feature>
<dbReference type="Proteomes" id="UP001409291">
    <property type="component" value="Unassembled WGS sequence"/>
</dbReference>
<evidence type="ECO:0000313" key="3">
    <source>
        <dbReference type="Proteomes" id="UP001409291"/>
    </source>
</evidence>
<proteinExistence type="predicted"/>
<sequence length="164" mass="19442">MRIPLLLFFIATFVNANPQQLKQVSQEEAILTNIVFMRTEGLLMTQLIEQKSKNKKVLSAIKRAKRYYTETQPMLLEVIKGKALALDQKQFDYISQEAEKKFQNYDIKNEGHWIKLYQNHIQNCIRSYSLLLQDREWASVTYFSFYALPELINLDQEFIKLNIK</sequence>